<dbReference type="Gene3D" id="2.130.10.130">
    <property type="entry name" value="Integrin alpha, N-terminal"/>
    <property type="match status" value="3"/>
</dbReference>
<keyword evidence="4" id="KW-1185">Reference proteome</keyword>
<evidence type="ECO:0000313" key="4">
    <source>
        <dbReference type="Proteomes" id="UP001549773"/>
    </source>
</evidence>
<name>A0ABV2TWK7_9FLAO</name>
<dbReference type="InterPro" id="IPR027039">
    <property type="entry name" value="Crtac1"/>
</dbReference>
<dbReference type="Proteomes" id="UP001549773">
    <property type="component" value="Unassembled WGS sequence"/>
</dbReference>
<keyword evidence="1" id="KW-0732">Signal</keyword>
<dbReference type="Pfam" id="PF07593">
    <property type="entry name" value="UnbV_ASPIC"/>
    <property type="match status" value="1"/>
</dbReference>
<gene>
    <name evidence="3" type="ORF">ABXZ32_09530</name>
</gene>
<dbReference type="Pfam" id="PF13517">
    <property type="entry name" value="FG-GAP_3"/>
    <property type="match status" value="5"/>
</dbReference>
<sequence>MNRIFGHLILLTILLSGCQKNELKRFIRLDTSTTGINFSNTLKETPELNILNYLYFYNGAGIAAADFNNDGLIDLYFTANQGEDQIYMNLGGMKFKNTTAISQIKNQGNWTTGVTHVDINNDGLLDIYVCKVGDFNGITGKNLLFVNQGVNSDGIPVFKEDAAKYGLDFIGFSTQAAFLDYDLDGDLDMFLMNHSVHPNSTYGRGSQREFMDPKSGDRFFKNENGSYVDSSEEVGIFQGRIGYGLGLGVSDLNNDGFPDIYVGNDFFENDYVYINQTDGTFKELITNNNLSLGHTTHYSMGNDIADINNDGLTDIMSLDMLPEDLETYKTSGLEYAYPTYQSYLKNGYSPQFMQNTMHLNLGNNTFSEIGHLAGLAATEWSWGVLLADFDNDSFKDAYISNGIKKATNDMDFISFIANESIQKRLDKGMSAADMEFIKDIPQKKVANYFFKNNGDLSFQDVTSDWFNKEPTFSNGCVYADLDNDGDLDIIVNNIDEDAFILENQTQAKNQSNYLEVVLQGPSNNKFGIGTKLMAYTPKGILYQEHFVTRGYLSAVPNIQHMGLGSITNIDSLRVIWPLGKTQMLYNINTNKRITFIESEATNTYAYASTKNNNSYFSNTENAISFIHKDPSTLEFNRDPLIPYANTNEGPEISVGDINRDNRQDIFIAGAKTQASQLFIQNKEGAFSSAQDDLFLQDALSEDISHVFFDANGDTWEDLLVVSGGNEFESGPRLRPRLYINQKGTFIKDTLQFQDVEFNASKVKVKDIDNDGDLDVLISSDQIPLKFGEPARQFIFLNDGKGTFSQPESDNYKSFNELPNVKDFIWADIDNDGKEELISVGYWAPISILKNVNGRYVPFNSSELQLSNGWWNVVVAEDFDKDGDIDLVAGNWGLNSRLKASKEKPLTLYRSDFDENGSIEPLVTYYEGNTETPFASKDELVKQMPFLNKEYLSYKKFAKATLTDLFTKQKLENAQKKQIFELKSMYFENDGSGNFTPKELPLIVQSSTTHDILVDDLNMDGYKDMVFVGNTFEISTQLGRLDASHGLVLINDKNGGFYWARNQDFDISGPARTIQKIIINNREHYIVGMNNASPVFLIKNRK</sequence>
<dbReference type="PANTHER" id="PTHR16026:SF0">
    <property type="entry name" value="CARTILAGE ACIDIC PROTEIN 1"/>
    <property type="match status" value="1"/>
</dbReference>
<evidence type="ECO:0000256" key="1">
    <source>
        <dbReference type="ARBA" id="ARBA00022729"/>
    </source>
</evidence>
<dbReference type="PANTHER" id="PTHR16026">
    <property type="entry name" value="CARTILAGE ACIDIC PROTEIN 1"/>
    <property type="match status" value="1"/>
</dbReference>
<accession>A0ABV2TWK7</accession>
<dbReference type="InterPro" id="IPR011519">
    <property type="entry name" value="UnbV_ASPIC"/>
</dbReference>
<feature type="domain" description="ASPIC/UnbV" evidence="2">
    <location>
        <begin position="527"/>
        <end position="594"/>
    </location>
</feature>
<reference evidence="3 4" key="1">
    <citation type="submission" date="2024-07" db="EMBL/GenBank/DDBJ databases">
        <title>The genome sequence of type strain Sediminicola luteus GDMCC 1.2596T.</title>
        <authorList>
            <person name="Liu Y."/>
        </authorList>
    </citation>
    <scope>NUCLEOTIDE SEQUENCE [LARGE SCALE GENOMIC DNA]</scope>
    <source>
        <strain evidence="3 4">GDMCC 1.2596</strain>
    </source>
</reference>
<protein>
    <submittedName>
        <fullName evidence="3">VCBS repeat-containing protein</fullName>
    </submittedName>
</protein>
<dbReference type="PROSITE" id="PS51257">
    <property type="entry name" value="PROKAR_LIPOPROTEIN"/>
    <property type="match status" value="1"/>
</dbReference>
<evidence type="ECO:0000259" key="2">
    <source>
        <dbReference type="Pfam" id="PF07593"/>
    </source>
</evidence>
<dbReference type="InterPro" id="IPR013517">
    <property type="entry name" value="FG-GAP"/>
</dbReference>
<organism evidence="3 4">
    <name type="scientific">Sediminicola luteus</name>
    <dbReference type="NCBI Taxonomy" id="319238"/>
    <lineage>
        <taxon>Bacteria</taxon>
        <taxon>Pseudomonadati</taxon>
        <taxon>Bacteroidota</taxon>
        <taxon>Flavobacteriia</taxon>
        <taxon>Flavobacteriales</taxon>
        <taxon>Flavobacteriaceae</taxon>
        <taxon>Sediminicola</taxon>
    </lineage>
</organism>
<evidence type="ECO:0000313" key="3">
    <source>
        <dbReference type="EMBL" id="MET7029637.1"/>
    </source>
</evidence>
<dbReference type="InterPro" id="IPR028994">
    <property type="entry name" value="Integrin_alpha_N"/>
</dbReference>
<comment type="caution">
    <text evidence="3">The sequence shown here is derived from an EMBL/GenBank/DDBJ whole genome shotgun (WGS) entry which is preliminary data.</text>
</comment>
<proteinExistence type="predicted"/>
<dbReference type="SUPFAM" id="SSF69318">
    <property type="entry name" value="Integrin alpha N-terminal domain"/>
    <property type="match status" value="3"/>
</dbReference>
<dbReference type="RefSeq" id="WP_354618447.1">
    <property type="nucleotide sequence ID" value="NZ_JBEWYP010000004.1"/>
</dbReference>
<dbReference type="EMBL" id="JBEWYP010000004">
    <property type="protein sequence ID" value="MET7029637.1"/>
    <property type="molecule type" value="Genomic_DNA"/>
</dbReference>